<keyword evidence="2" id="KW-1185">Reference proteome</keyword>
<gene>
    <name evidence="1" type="ORF">FA13DRAFT_1729474</name>
</gene>
<dbReference type="Proteomes" id="UP000298030">
    <property type="component" value="Unassembled WGS sequence"/>
</dbReference>
<proteinExistence type="predicted"/>
<evidence type="ECO:0000313" key="1">
    <source>
        <dbReference type="EMBL" id="TEB34811.1"/>
    </source>
</evidence>
<accession>A0A4Y7TLH4</accession>
<organism evidence="1 2">
    <name type="scientific">Coprinellus micaceus</name>
    <name type="common">Glistening ink-cap mushroom</name>
    <name type="synonym">Coprinus micaceus</name>
    <dbReference type="NCBI Taxonomy" id="71717"/>
    <lineage>
        <taxon>Eukaryota</taxon>
        <taxon>Fungi</taxon>
        <taxon>Dikarya</taxon>
        <taxon>Basidiomycota</taxon>
        <taxon>Agaricomycotina</taxon>
        <taxon>Agaricomycetes</taxon>
        <taxon>Agaricomycetidae</taxon>
        <taxon>Agaricales</taxon>
        <taxon>Agaricineae</taxon>
        <taxon>Psathyrellaceae</taxon>
        <taxon>Coprinellus</taxon>
    </lineage>
</organism>
<sequence>MTVCHRLDTVMDVKEVAVLCANAWNGGRVLRHKNRGVRNGLYIQVSGDIGGDGALLWSGGVRSGFWSTARNVGNTGKAKSEEEKRIFCSMISNPIGLDVCFPDPDPPQPY</sequence>
<name>A0A4Y7TLH4_COPMI</name>
<comment type="caution">
    <text evidence="1">The sequence shown here is derived from an EMBL/GenBank/DDBJ whole genome shotgun (WGS) entry which is preliminary data.</text>
</comment>
<protein>
    <submittedName>
        <fullName evidence="1">Uncharacterized protein</fullName>
    </submittedName>
</protein>
<dbReference type="AlphaFoldDB" id="A0A4Y7TLH4"/>
<evidence type="ECO:0000313" key="2">
    <source>
        <dbReference type="Proteomes" id="UP000298030"/>
    </source>
</evidence>
<dbReference type="EMBL" id="QPFP01000009">
    <property type="protein sequence ID" value="TEB34811.1"/>
    <property type="molecule type" value="Genomic_DNA"/>
</dbReference>
<reference evidence="1 2" key="1">
    <citation type="journal article" date="2019" name="Nat. Ecol. Evol.">
        <title>Megaphylogeny resolves global patterns of mushroom evolution.</title>
        <authorList>
            <person name="Varga T."/>
            <person name="Krizsan K."/>
            <person name="Foldi C."/>
            <person name="Dima B."/>
            <person name="Sanchez-Garcia M."/>
            <person name="Sanchez-Ramirez S."/>
            <person name="Szollosi G.J."/>
            <person name="Szarkandi J.G."/>
            <person name="Papp V."/>
            <person name="Albert L."/>
            <person name="Andreopoulos W."/>
            <person name="Angelini C."/>
            <person name="Antonin V."/>
            <person name="Barry K.W."/>
            <person name="Bougher N.L."/>
            <person name="Buchanan P."/>
            <person name="Buyck B."/>
            <person name="Bense V."/>
            <person name="Catcheside P."/>
            <person name="Chovatia M."/>
            <person name="Cooper J."/>
            <person name="Damon W."/>
            <person name="Desjardin D."/>
            <person name="Finy P."/>
            <person name="Geml J."/>
            <person name="Haridas S."/>
            <person name="Hughes K."/>
            <person name="Justo A."/>
            <person name="Karasinski D."/>
            <person name="Kautmanova I."/>
            <person name="Kiss B."/>
            <person name="Kocsube S."/>
            <person name="Kotiranta H."/>
            <person name="LaButti K.M."/>
            <person name="Lechner B.E."/>
            <person name="Liimatainen K."/>
            <person name="Lipzen A."/>
            <person name="Lukacs Z."/>
            <person name="Mihaltcheva S."/>
            <person name="Morgado L.N."/>
            <person name="Niskanen T."/>
            <person name="Noordeloos M.E."/>
            <person name="Ohm R.A."/>
            <person name="Ortiz-Santana B."/>
            <person name="Ovrebo C."/>
            <person name="Racz N."/>
            <person name="Riley R."/>
            <person name="Savchenko A."/>
            <person name="Shiryaev A."/>
            <person name="Soop K."/>
            <person name="Spirin V."/>
            <person name="Szebenyi C."/>
            <person name="Tomsovsky M."/>
            <person name="Tulloss R.E."/>
            <person name="Uehling J."/>
            <person name="Grigoriev I.V."/>
            <person name="Vagvolgyi C."/>
            <person name="Papp T."/>
            <person name="Martin F.M."/>
            <person name="Miettinen O."/>
            <person name="Hibbett D.S."/>
            <person name="Nagy L.G."/>
        </authorList>
    </citation>
    <scope>NUCLEOTIDE SEQUENCE [LARGE SCALE GENOMIC DNA]</scope>
    <source>
        <strain evidence="1 2">FP101781</strain>
    </source>
</reference>